<dbReference type="Gene3D" id="1.10.510.10">
    <property type="entry name" value="Transferase(Phosphotransferase) domain 1"/>
    <property type="match status" value="1"/>
</dbReference>
<reference evidence="5 6" key="1">
    <citation type="submission" date="2017-03" db="EMBL/GenBank/DDBJ databases">
        <title>An alternative strategy for trypanosome survival in the mammalian bloodstream revealed through genome and transcriptome analysis of the ubiquitous bovine parasite Trypanosoma (Megatrypanum) theileri.</title>
        <authorList>
            <person name="Kelly S."/>
            <person name="Ivens A."/>
            <person name="Mott A."/>
            <person name="O'Neill E."/>
            <person name="Emms D."/>
            <person name="Macleod O."/>
            <person name="Voorheis P."/>
            <person name="Matthews J."/>
            <person name="Matthews K."/>
            <person name="Carrington M."/>
        </authorList>
    </citation>
    <scope>NUCLEOTIDE SEQUENCE [LARGE SCALE GENOMIC DNA]</scope>
    <source>
        <strain evidence="5">Edinburgh</strain>
    </source>
</reference>
<dbReference type="InterPro" id="IPR051931">
    <property type="entry name" value="PAK3-like"/>
</dbReference>
<dbReference type="Pfam" id="PF00069">
    <property type="entry name" value="Pkinase"/>
    <property type="match status" value="1"/>
</dbReference>
<comment type="caution">
    <text evidence="5">The sequence shown here is derived from an EMBL/GenBank/DDBJ whole genome shotgun (WGS) entry which is preliminary data.</text>
</comment>
<dbReference type="PANTHER" id="PTHR45832:SF22">
    <property type="entry name" value="SERINE_THREONINE-PROTEIN KINASE SAMKA-RELATED"/>
    <property type="match status" value="1"/>
</dbReference>
<dbReference type="PROSITE" id="PS00109">
    <property type="entry name" value="PROTEIN_KINASE_TYR"/>
    <property type="match status" value="1"/>
</dbReference>
<evidence type="ECO:0000256" key="3">
    <source>
        <dbReference type="ARBA" id="ARBA00022840"/>
    </source>
</evidence>
<evidence type="ECO:0000256" key="2">
    <source>
        <dbReference type="ARBA" id="ARBA00022741"/>
    </source>
</evidence>
<protein>
    <submittedName>
        <fullName evidence="5">Protein kinase</fullName>
    </submittedName>
</protein>
<dbReference type="GO" id="GO:0005524">
    <property type="term" value="F:ATP binding"/>
    <property type="evidence" value="ECO:0007669"/>
    <property type="project" value="UniProtKB-KW"/>
</dbReference>
<dbReference type="InterPro" id="IPR011009">
    <property type="entry name" value="Kinase-like_dom_sf"/>
</dbReference>
<keyword evidence="6" id="KW-1185">Reference proteome</keyword>
<dbReference type="OrthoDB" id="10252354at2759"/>
<keyword evidence="5" id="KW-0808">Transferase</keyword>
<dbReference type="Proteomes" id="UP000192257">
    <property type="component" value="Unassembled WGS sequence"/>
</dbReference>
<sequence>MDEKNRDGTPELSQVAPFDMNWSEHVLVHRGSHSCFYKVYWKEKDLWLGLKEEECIDPQAVVRTIQTIKRLHSNFILHYYHAFVDGDKTVVLLTELMDYALKDLHRQDNRHHHRFTERQMKAVAFLTLHALADLHDRFCMVHGDVSPSNILLRLSGELKLGDLSSAMSVYAPVEYFSGTIFYTAIEVLKDRQLASSPSSDIWALGVTLYQCINGDHPVCKTSNDDFWSFLSAMEFAMKTKQQPMSLSHYSNNFHNFITSMLQWDPALRPTARSLLSHTWFSNFTIVDAQQELHLMTA</sequence>
<dbReference type="AlphaFoldDB" id="A0A1X0P6Y5"/>
<feature type="domain" description="Protein kinase" evidence="4">
    <location>
        <begin position="22"/>
        <end position="280"/>
    </location>
</feature>
<dbReference type="STRING" id="67003.A0A1X0P6Y5"/>
<keyword evidence="5" id="KW-0418">Kinase</keyword>
<dbReference type="GeneID" id="39981649"/>
<dbReference type="PROSITE" id="PS50011">
    <property type="entry name" value="PROTEIN_KINASE_DOM"/>
    <property type="match status" value="1"/>
</dbReference>
<comment type="similarity">
    <text evidence="1">Belongs to the protein kinase superfamily. STE Ser/Thr protein kinase family. STE20 subfamily.</text>
</comment>
<organism evidence="5 6">
    <name type="scientific">Trypanosoma theileri</name>
    <dbReference type="NCBI Taxonomy" id="67003"/>
    <lineage>
        <taxon>Eukaryota</taxon>
        <taxon>Discoba</taxon>
        <taxon>Euglenozoa</taxon>
        <taxon>Kinetoplastea</taxon>
        <taxon>Metakinetoplastina</taxon>
        <taxon>Trypanosomatida</taxon>
        <taxon>Trypanosomatidae</taxon>
        <taxon>Trypanosoma</taxon>
    </lineage>
</organism>
<dbReference type="SUPFAM" id="SSF56112">
    <property type="entry name" value="Protein kinase-like (PK-like)"/>
    <property type="match status" value="1"/>
</dbReference>
<dbReference type="EMBL" id="NBCO01000003">
    <property type="protein sequence ID" value="ORC92349.1"/>
    <property type="molecule type" value="Genomic_DNA"/>
</dbReference>
<evidence type="ECO:0000256" key="1">
    <source>
        <dbReference type="ARBA" id="ARBA00008874"/>
    </source>
</evidence>
<keyword evidence="3" id="KW-0067">ATP-binding</keyword>
<dbReference type="VEuPathDB" id="TriTrypDB:TM35_000031020"/>
<gene>
    <name evidence="5" type="ORF">TM35_000031020</name>
</gene>
<name>A0A1X0P6Y5_9TRYP</name>
<dbReference type="GO" id="GO:0004672">
    <property type="term" value="F:protein kinase activity"/>
    <property type="evidence" value="ECO:0007669"/>
    <property type="project" value="InterPro"/>
</dbReference>
<dbReference type="InterPro" id="IPR008266">
    <property type="entry name" value="Tyr_kinase_AS"/>
</dbReference>
<evidence type="ECO:0000313" key="5">
    <source>
        <dbReference type="EMBL" id="ORC92349.1"/>
    </source>
</evidence>
<dbReference type="InterPro" id="IPR000719">
    <property type="entry name" value="Prot_kinase_dom"/>
</dbReference>
<dbReference type="RefSeq" id="XP_028886415.1">
    <property type="nucleotide sequence ID" value="XM_029021869.1"/>
</dbReference>
<keyword evidence="2" id="KW-0547">Nucleotide-binding</keyword>
<proteinExistence type="inferred from homology"/>
<evidence type="ECO:0000259" key="4">
    <source>
        <dbReference type="PROSITE" id="PS50011"/>
    </source>
</evidence>
<evidence type="ECO:0000313" key="6">
    <source>
        <dbReference type="Proteomes" id="UP000192257"/>
    </source>
</evidence>
<dbReference type="PANTHER" id="PTHR45832">
    <property type="entry name" value="SERINE/THREONINE-PROTEIN KINASE SAMKA-RELATED-RELATED"/>
    <property type="match status" value="1"/>
</dbReference>
<accession>A0A1X0P6Y5</accession>